<feature type="region of interest" description="Disordered" evidence="4">
    <location>
        <begin position="437"/>
        <end position="460"/>
    </location>
</feature>
<dbReference type="Proteomes" id="UP001497497">
    <property type="component" value="Unassembled WGS sequence"/>
</dbReference>
<dbReference type="GO" id="GO:0045944">
    <property type="term" value="P:positive regulation of transcription by RNA polymerase II"/>
    <property type="evidence" value="ECO:0007669"/>
    <property type="project" value="TreeGrafter"/>
</dbReference>
<dbReference type="InterPro" id="IPR002110">
    <property type="entry name" value="Ankyrin_rpt"/>
</dbReference>
<evidence type="ECO:0000256" key="2">
    <source>
        <dbReference type="ARBA" id="ARBA00023043"/>
    </source>
</evidence>
<protein>
    <submittedName>
        <fullName evidence="5">Uncharacterized protein</fullName>
    </submittedName>
</protein>
<feature type="repeat" description="ANK" evidence="3">
    <location>
        <begin position="194"/>
        <end position="226"/>
    </location>
</feature>
<name>A0AAV2HGV9_LYMST</name>
<accession>A0AAV2HGV9</accession>
<keyword evidence="1" id="KW-0677">Repeat</keyword>
<dbReference type="PANTHER" id="PTHR24193">
    <property type="entry name" value="ANKYRIN REPEAT PROTEIN"/>
    <property type="match status" value="1"/>
</dbReference>
<dbReference type="SMART" id="SM00248">
    <property type="entry name" value="ANK"/>
    <property type="match status" value="6"/>
</dbReference>
<dbReference type="SUPFAM" id="SSF48403">
    <property type="entry name" value="Ankyrin repeat"/>
    <property type="match status" value="1"/>
</dbReference>
<evidence type="ECO:0000256" key="3">
    <source>
        <dbReference type="PROSITE-ProRule" id="PRU00023"/>
    </source>
</evidence>
<evidence type="ECO:0000313" key="5">
    <source>
        <dbReference type="EMBL" id="CAL1532602.1"/>
    </source>
</evidence>
<dbReference type="GO" id="GO:0000976">
    <property type="term" value="F:transcription cis-regulatory region binding"/>
    <property type="evidence" value="ECO:0007669"/>
    <property type="project" value="TreeGrafter"/>
</dbReference>
<organism evidence="5 6">
    <name type="scientific">Lymnaea stagnalis</name>
    <name type="common">Great pond snail</name>
    <name type="synonym">Helix stagnalis</name>
    <dbReference type="NCBI Taxonomy" id="6523"/>
    <lineage>
        <taxon>Eukaryota</taxon>
        <taxon>Metazoa</taxon>
        <taxon>Spiralia</taxon>
        <taxon>Lophotrochozoa</taxon>
        <taxon>Mollusca</taxon>
        <taxon>Gastropoda</taxon>
        <taxon>Heterobranchia</taxon>
        <taxon>Euthyneura</taxon>
        <taxon>Panpulmonata</taxon>
        <taxon>Hygrophila</taxon>
        <taxon>Lymnaeoidea</taxon>
        <taxon>Lymnaeidae</taxon>
        <taxon>Lymnaea</taxon>
    </lineage>
</organism>
<gene>
    <name evidence="5" type="ORF">GSLYS_00006620001</name>
</gene>
<feature type="non-terminal residue" evidence="5">
    <location>
        <position position="1"/>
    </location>
</feature>
<reference evidence="5 6" key="1">
    <citation type="submission" date="2024-04" db="EMBL/GenBank/DDBJ databases">
        <authorList>
            <consortium name="Genoscope - CEA"/>
            <person name="William W."/>
        </authorList>
    </citation>
    <scope>NUCLEOTIDE SEQUENCE [LARGE SCALE GENOMIC DNA]</scope>
</reference>
<feature type="repeat" description="ANK" evidence="3">
    <location>
        <begin position="159"/>
        <end position="193"/>
    </location>
</feature>
<evidence type="ECO:0000313" key="6">
    <source>
        <dbReference type="Proteomes" id="UP001497497"/>
    </source>
</evidence>
<dbReference type="InterPro" id="IPR036770">
    <property type="entry name" value="Ankyrin_rpt-contain_sf"/>
</dbReference>
<dbReference type="Pfam" id="PF12796">
    <property type="entry name" value="Ank_2"/>
    <property type="match status" value="2"/>
</dbReference>
<dbReference type="Pfam" id="PF00023">
    <property type="entry name" value="Ank"/>
    <property type="match status" value="1"/>
</dbReference>
<sequence length="460" mass="49994">DTQTANFLLENGANVNQVVNGKTPLMHATDVGIGHFECNEKIRDIVLKLLEHGAKCNGVFHYGESPLSHATEKCHPISLLEMLLDAGADVNDIGPRITSALHTASSTCDTEKVQFLIDAGADVNLRDSSGQTPIFRTVDPEVIECLLKNGADVNVEDENGDTPLILAIESGEDVQEIFDIFIKAGCDVNHQNENGVSAFLLAAKYLSSDALEILLKGGADVNACTKGSKPRTALDILLKSIWKEPLETGECIQALISHGINLLKINPCVIHILISAGCLSIAGQLISTGIGPTEVPLHRSVKGWYKSEAFISPLGVALLLNNVKLARYFFEIRYLTKSDLSLLRRTKSLSKHLSHECLKFTQDASHQPLSLETLSLVAVSSVIGAAPGRRSRVEKTNLPSTLQAALLYTDIRPIVENSSEPKSLSLYRSLVKKYQANKNTDSSDESVQYSYDDLTSDSDF</sequence>
<dbReference type="AlphaFoldDB" id="A0AAV2HGV9"/>
<dbReference type="PROSITE" id="PS50297">
    <property type="entry name" value="ANK_REP_REGION"/>
    <property type="match status" value="4"/>
</dbReference>
<evidence type="ECO:0000256" key="4">
    <source>
        <dbReference type="SAM" id="MobiDB-lite"/>
    </source>
</evidence>
<proteinExistence type="predicted"/>
<dbReference type="EMBL" id="CAXITT010000119">
    <property type="protein sequence ID" value="CAL1532602.1"/>
    <property type="molecule type" value="Genomic_DNA"/>
</dbReference>
<feature type="compositionally biased region" description="Polar residues" evidence="4">
    <location>
        <begin position="437"/>
        <end position="449"/>
    </location>
</feature>
<keyword evidence="6" id="KW-1185">Reference proteome</keyword>
<dbReference type="GO" id="GO:0005634">
    <property type="term" value="C:nucleus"/>
    <property type="evidence" value="ECO:0007669"/>
    <property type="project" value="TreeGrafter"/>
</dbReference>
<dbReference type="InterPro" id="IPR050663">
    <property type="entry name" value="Ankyrin-SOCS_Box"/>
</dbReference>
<dbReference type="Gene3D" id="1.25.40.20">
    <property type="entry name" value="Ankyrin repeat-containing domain"/>
    <property type="match status" value="2"/>
</dbReference>
<feature type="repeat" description="ANK" evidence="3">
    <location>
        <begin position="96"/>
        <end position="128"/>
    </location>
</feature>
<dbReference type="PROSITE" id="PS50088">
    <property type="entry name" value="ANK_REPEAT"/>
    <property type="match status" value="4"/>
</dbReference>
<evidence type="ECO:0000256" key="1">
    <source>
        <dbReference type="ARBA" id="ARBA00022737"/>
    </source>
</evidence>
<keyword evidence="2 3" id="KW-0040">ANK repeat</keyword>
<comment type="caution">
    <text evidence="5">The sequence shown here is derived from an EMBL/GenBank/DDBJ whole genome shotgun (WGS) entry which is preliminary data.</text>
</comment>
<dbReference type="PANTHER" id="PTHR24193:SF121">
    <property type="entry name" value="ADA2A-CONTAINING COMPLEX COMPONENT 3, ISOFORM D"/>
    <property type="match status" value="1"/>
</dbReference>
<feature type="repeat" description="ANK" evidence="3">
    <location>
        <begin position="62"/>
        <end position="95"/>
    </location>
</feature>